<evidence type="ECO:0000256" key="2">
    <source>
        <dbReference type="SAM" id="Phobius"/>
    </source>
</evidence>
<sequence length="639" mass="73721">MIQFKHPEYLYLLFLLLIPILIHLFQLRKFTKVNFTNVAILKILELQSRKSKNLKKYIILTLRMLALSALILAFTQPYIPASKEALNTPNYSIYLDNSFSMQMPSSKGNLLKQAQQELAEIIPEDANIHFFTNNASFKDLNSNTFKNELLKTTFSHQQLKLDNAIKKAEIDHNNASGKQKIIAVSDFQLEDEVDYNSLIEKEHVSLLQIKPQPKINFSIVNLKLNDERNLLEIELSASENNKEALQVSVWNQEQLLAKQLVEFQNTASQNIEISLAKEQINAGHVEIEDDALQYDNRFYFSINAAKKINVLSIYEEDASFLKRIFRNNEFKLNSYSIQNLDYSQIEKANFIVLNGLKHIPQQLQKSLREFSNKNQSFVVIPNEDANVSNYNSFLTSFNLGSISIKKTNQQKITGIYFEHPLLKNVFTSTISNFEYPLTRSHFSIQTKAKPIISYANQEAFLASSGKNYLFASSFSTENSNFVNSPLIVPLLYNMARESVLKPSIYDFTNTKNSYQINASIGKDEVLKLVKQEDVFIPQQQKYNQNIKLTTAELNLQAGTYQVKNKDSVYQYLSFNYPRTESNLNYLNSNKLKQQSNLNSISGFFENEIALQEVNHYWKILVIFALLFLILEMLSLRYLK</sequence>
<feature type="transmembrane region" description="Helical" evidence="2">
    <location>
        <begin position="616"/>
        <end position="638"/>
    </location>
</feature>
<dbReference type="PANTHER" id="PTHR37464">
    <property type="entry name" value="BLL2463 PROTEIN"/>
    <property type="match status" value="1"/>
</dbReference>
<evidence type="ECO:0000313" key="5">
    <source>
        <dbReference type="Proteomes" id="UP000599688"/>
    </source>
</evidence>
<keyword evidence="5" id="KW-1185">Reference proteome</keyword>
<dbReference type="AlphaFoldDB" id="A0A916ZR17"/>
<comment type="caution">
    <text evidence="4">The sequence shown here is derived from an EMBL/GenBank/DDBJ whole genome shotgun (WGS) entry which is preliminary data.</text>
</comment>
<keyword evidence="2" id="KW-0812">Transmembrane</keyword>
<reference evidence="4 5" key="1">
    <citation type="journal article" date="2014" name="Int. J. Syst. Evol. Microbiol.">
        <title>Complete genome sequence of Corynebacterium casei LMG S-19264T (=DSM 44701T), isolated from a smear-ripened cheese.</title>
        <authorList>
            <consortium name="US DOE Joint Genome Institute (JGI-PGF)"/>
            <person name="Walter F."/>
            <person name="Albersmeier A."/>
            <person name="Kalinowski J."/>
            <person name="Ruckert C."/>
        </authorList>
    </citation>
    <scope>NUCLEOTIDE SEQUENCE [LARGE SCALE GENOMIC DNA]</scope>
    <source>
        <strain evidence="4 5">CGMCC 1.12925</strain>
    </source>
</reference>
<feature type="coiled-coil region" evidence="1">
    <location>
        <begin position="221"/>
        <end position="248"/>
    </location>
</feature>
<organism evidence="4 5">
    <name type="scientific">Psychroflexus salis</name>
    <dbReference type="NCBI Taxonomy" id="1526574"/>
    <lineage>
        <taxon>Bacteria</taxon>
        <taxon>Pseudomonadati</taxon>
        <taxon>Bacteroidota</taxon>
        <taxon>Flavobacteriia</taxon>
        <taxon>Flavobacteriales</taxon>
        <taxon>Flavobacteriaceae</taxon>
        <taxon>Psychroflexus</taxon>
    </lineage>
</organism>
<dbReference type="SUPFAM" id="SSF52317">
    <property type="entry name" value="Class I glutamine amidotransferase-like"/>
    <property type="match status" value="1"/>
</dbReference>
<evidence type="ECO:0000313" key="4">
    <source>
        <dbReference type="EMBL" id="GGE09872.1"/>
    </source>
</evidence>
<feature type="transmembrane region" description="Helical" evidence="2">
    <location>
        <begin position="6"/>
        <end position="25"/>
    </location>
</feature>
<dbReference type="InterPro" id="IPR029062">
    <property type="entry name" value="Class_I_gatase-like"/>
</dbReference>
<dbReference type="PANTHER" id="PTHR37464:SF1">
    <property type="entry name" value="BLL2463 PROTEIN"/>
    <property type="match status" value="1"/>
</dbReference>
<keyword evidence="2" id="KW-0472">Membrane</keyword>
<dbReference type="Pfam" id="PF07584">
    <property type="entry name" value="BatA"/>
    <property type="match status" value="1"/>
</dbReference>
<dbReference type="InterPro" id="IPR024163">
    <property type="entry name" value="Aerotolerance_reg_N"/>
</dbReference>
<gene>
    <name evidence="4" type="ORF">GCM10010831_09240</name>
</gene>
<keyword evidence="2" id="KW-1133">Transmembrane helix</keyword>
<proteinExistence type="predicted"/>
<evidence type="ECO:0000256" key="1">
    <source>
        <dbReference type="SAM" id="Coils"/>
    </source>
</evidence>
<dbReference type="NCBIfam" id="TIGR02226">
    <property type="entry name" value="two_anch"/>
    <property type="match status" value="1"/>
</dbReference>
<dbReference type="EMBL" id="BMGL01000005">
    <property type="protein sequence ID" value="GGE09872.1"/>
    <property type="molecule type" value="Genomic_DNA"/>
</dbReference>
<feature type="transmembrane region" description="Helical" evidence="2">
    <location>
        <begin position="57"/>
        <end position="79"/>
    </location>
</feature>
<name>A0A916ZR17_9FLAO</name>
<feature type="domain" description="Aerotolerance regulator N-terminal" evidence="3">
    <location>
        <begin position="1"/>
        <end position="77"/>
    </location>
</feature>
<dbReference type="Proteomes" id="UP000599688">
    <property type="component" value="Unassembled WGS sequence"/>
</dbReference>
<dbReference type="InterPro" id="IPR011933">
    <property type="entry name" value="Double_TM_dom"/>
</dbReference>
<accession>A0A916ZR17</accession>
<dbReference type="RefSeq" id="WP_188405643.1">
    <property type="nucleotide sequence ID" value="NZ_BMGL01000005.1"/>
</dbReference>
<evidence type="ECO:0000259" key="3">
    <source>
        <dbReference type="Pfam" id="PF07584"/>
    </source>
</evidence>
<keyword evidence="1" id="KW-0175">Coiled coil</keyword>
<protein>
    <submittedName>
        <fullName evidence="4">Membrane protein</fullName>
    </submittedName>
</protein>